<dbReference type="InterPro" id="IPR051531">
    <property type="entry name" value="N-acetyltransferase"/>
</dbReference>
<gene>
    <name evidence="2" type="ORF">GG681_05740</name>
</gene>
<evidence type="ECO:0000313" key="3">
    <source>
        <dbReference type="Proteomes" id="UP000436694"/>
    </source>
</evidence>
<dbReference type="Pfam" id="PF13302">
    <property type="entry name" value="Acetyltransf_3"/>
    <property type="match status" value="1"/>
</dbReference>
<dbReference type="RefSeq" id="WP_153545990.1">
    <property type="nucleotide sequence ID" value="NZ_WIXK01000002.1"/>
</dbReference>
<organism evidence="2 3">
    <name type="scientific">Tritonibacter aquimaris</name>
    <dbReference type="NCBI Taxonomy" id="2663379"/>
    <lineage>
        <taxon>Bacteria</taxon>
        <taxon>Pseudomonadati</taxon>
        <taxon>Pseudomonadota</taxon>
        <taxon>Alphaproteobacteria</taxon>
        <taxon>Rhodobacterales</taxon>
        <taxon>Paracoccaceae</taxon>
        <taxon>Tritonibacter</taxon>
    </lineage>
</organism>
<dbReference type="PROSITE" id="PS51186">
    <property type="entry name" value="GNAT"/>
    <property type="match status" value="1"/>
</dbReference>
<dbReference type="AlphaFoldDB" id="A0A844AUP5"/>
<keyword evidence="3" id="KW-1185">Reference proteome</keyword>
<feature type="domain" description="N-acetyltransferase" evidence="1">
    <location>
        <begin position="13"/>
        <end position="168"/>
    </location>
</feature>
<dbReference type="Proteomes" id="UP000436694">
    <property type="component" value="Unassembled WGS sequence"/>
</dbReference>
<dbReference type="InterPro" id="IPR016181">
    <property type="entry name" value="Acyl_CoA_acyltransferase"/>
</dbReference>
<accession>A0A844AUP5</accession>
<comment type="caution">
    <text evidence="2">The sequence shown here is derived from an EMBL/GenBank/DDBJ whole genome shotgun (WGS) entry which is preliminary data.</text>
</comment>
<dbReference type="Gene3D" id="3.40.630.30">
    <property type="match status" value="1"/>
</dbReference>
<proteinExistence type="predicted"/>
<keyword evidence="2" id="KW-0808">Transferase</keyword>
<name>A0A844AUP5_9RHOB</name>
<reference evidence="2 3" key="1">
    <citation type="submission" date="2019-10" db="EMBL/GenBank/DDBJ databases">
        <title>Epibacterium sp. nov., isolated from seawater.</title>
        <authorList>
            <person name="Zhang X."/>
            <person name="Li N."/>
        </authorList>
    </citation>
    <scope>NUCLEOTIDE SEQUENCE [LARGE SCALE GENOMIC DNA]</scope>
    <source>
        <strain evidence="2 3">SM1969</strain>
    </source>
</reference>
<dbReference type="PANTHER" id="PTHR43792">
    <property type="entry name" value="GNAT FAMILY, PUTATIVE (AFU_ORTHOLOGUE AFUA_3G00765)-RELATED-RELATED"/>
    <property type="match status" value="1"/>
</dbReference>
<dbReference type="GO" id="GO:0016747">
    <property type="term" value="F:acyltransferase activity, transferring groups other than amino-acyl groups"/>
    <property type="evidence" value="ECO:0007669"/>
    <property type="project" value="InterPro"/>
</dbReference>
<dbReference type="PANTHER" id="PTHR43792:SF1">
    <property type="entry name" value="N-ACETYLTRANSFERASE DOMAIN-CONTAINING PROTEIN"/>
    <property type="match status" value="1"/>
</dbReference>
<dbReference type="SUPFAM" id="SSF55729">
    <property type="entry name" value="Acyl-CoA N-acyltransferases (Nat)"/>
    <property type="match status" value="1"/>
</dbReference>
<protein>
    <submittedName>
        <fullName evidence="2">GNAT family N-acetyltransferase</fullName>
    </submittedName>
</protein>
<evidence type="ECO:0000259" key="1">
    <source>
        <dbReference type="PROSITE" id="PS51186"/>
    </source>
</evidence>
<evidence type="ECO:0000313" key="2">
    <source>
        <dbReference type="EMBL" id="MQY42134.1"/>
    </source>
</evidence>
<sequence length="172" mass="19266">MKLMIPTVETDRLILRAPQESDFDAHAEFMASDRAKFIGGPQDRFQAWRGFTSTIGHWAIRGYGMWLVADKSDGTPLGRVGHIYHESWDEPELGWHVYRAAEGKGIAFEAASAARAYGAAHLGLDGVISYIDPDNTRSAALAQRLGATHERDREFFEKPCQIWRHPKQGVAQ</sequence>
<dbReference type="EMBL" id="WIXK01000002">
    <property type="protein sequence ID" value="MQY42134.1"/>
    <property type="molecule type" value="Genomic_DNA"/>
</dbReference>
<dbReference type="InterPro" id="IPR000182">
    <property type="entry name" value="GNAT_dom"/>
</dbReference>